<dbReference type="InterPro" id="IPR027785">
    <property type="entry name" value="UvrD-like_helicase_C"/>
</dbReference>
<dbReference type="EMBL" id="JACJJL010000002">
    <property type="protein sequence ID" value="MBM6660461.1"/>
    <property type="molecule type" value="Genomic_DNA"/>
</dbReference>
<feature type="domain" description="UvrD-like helicase C-terminal" evidence="4">
    <location>
        <begin position="439"/>
        <end position="490"/>
    </location>
</feature>
<reference evidence="5 6" key="1">
    <citation type="journal article" date="2021" name="Sci. Rep.">
        <title>The distribution of antibiotic resistance genes in chicken gut microbiota commensals.</title>
        <authorList>
            <person name="Juricova H."/>
            <person name="Matiasovicova J."/>
            <person name="Kubasova T."/>
            <person name="Cejkova D."/>
            <person name="Rychlik I."/>
        </authorList>
    </citation>
    <scope>NUCLEOTIDE SEQUENCE [LARGE SCALE GENOMIC DNA]</scope>
    <source>
        <strain evidence="5 6">An819</strain>
    </source>
</reference>
<dbReference type="GO" id="GO:0003678">
    <property type="term" value="F:DNA helicase activity"/>
    <property type="evidence" value="ECO:0007669"/>
    <property type="project" value="UniProtKB-ARBA"/>
</dbReference>
<evidence type="ECO:0000313" key="5">
    <source>
        <dbReference type="EMBL" id="MBM6660461.1"/>
    </source>
</evidence>
<dbReference type="InterPro" id="IPR027417">
    <property type="entry name" value="P-loop_NTPase"/>
</dbReference>
<organism evidence="5 6">
    <name type="scientific">Marseilla massiliensis</name>
    <dbReference type="NCBI Taxonomy" id="1841864"/>
    <lineage>
        <taxon>Bacteria</taxon>
        <taxon>Pseudomonadati</taxon>
        <taxon>Bacteroidota</taxon>
        <taxon>Bacteroidia</taxon>
        <taxon>Bacteroidales</taxon>
        <taxon>Prevotellaceae</taxon>
        <taxon>Marseilla</taxon>
    </lineage>
</organism>
<dbReference type="GO" id="GO:0005524">
    <property type="term" value="F:ATP binding"/>
    <property type="evidence" value="ECO:0007669"/>
    <property type="project" value="UniProtKB-KW"/>
</dbReference>
<dbReference type="AlphaFoldDB" id="A0A939B3B0"/>
<keyword evidence="2" id="KW-0067">ATP-binding</keyword>
<feature type="region of interest" description="Disordered" evidence="3">
    <location>
        <begin position="314"/>
        <end position="334"/>
    </location>
</feature>
<dbReference type="RefSeq" id="WP_205107252.1">
    <property type="nucleotide sequence ID" value="NZ_CAWUJD010000001.1"/>
</dbReference>
<evidence type="ECO:0000313" key="6">
    <source>
        <dbReference type="Proteomes" id="UP000764045"/>
    </source>
</evidence>
<keyword evidence="1" id="KW-0547">Nucleotide-binding</keyword>
<accession>A0A939B3B0</accession>
<protein>
    <submittedName>
        <fullName evidence="5">AAA family ATPase</fullName>
    </submittedName>
</protein>
<comment type="caution">
    <text evidence="5">The sequence shown here is derived from an EMBL/GenBank/DDBJ whole genome shotgun (WGS) entry which is preliminary data.</text>
</comment>
<evidence type="ECO:0000256" key="2">
    <source>
        <dbReference type="ARBA" id="ARBA00022840"/>
    </source>
</evidence>
<evidence type="ECO:0000256" key="1">
    <source>
        <dbReference type="ARBA" id="ARBA00022741"/>
    </source>
</evidence>
<dbReference type="Pfam" id="PF13604">
    <property type="entry name" value="AAA_30"/>
    <property type="match status" value="1"/>
</dbReference>
<evidence type="ECO:0000256" key="3">
    <source>
        <dbReference type="SAM" id="MobiDB-lite"/>
    </source>
</evidence>
<dbReference type="CDD" id="cd18809">
    <property type="entry name" value="SF1_C_RecD"/>
    <property type="match status" value="1"/>
</dbReference>
<evidence type="ECO:0000259" key="4">
    <source>
        <dbReference type="Pfam" id="PF13538"/>
    </source>
</evidence>
<dbReference type="InterPro" id="IPR050534">
    <property type="entry name" value="Coronavir_polyprotein_1ab"/>
</dbReference>
<name>A0A939B3B0_9BACT</name>
<dbReference type="CDD" id="cd17933">
    <property type="entry name" value="DEXSc_RecD-like"/>
    <property type="match status" value="1"/>
</dbReference>
<dbReference type="Pfam" id="PF13538">
    <property type="entry name" value="UvrD_C_2"/>
    <property type="match status" value="1"/>
</dbReference>
<gene>
    <name evidence="5" type="ORF">H6B30_01615</name>
</gene>
<sequence>MMTDALTDMVTRELGFAPTADQRKAIATFASFMTARSDMAAMLMRGSAGTGKTTLASAIVRSLAALRWRMVLLAPTGRAAKVFALNAGHRAYTIHRRIYRQKALRADMGGFSLNNNLHSDTLFVVDEASMIANSSAGEAAFGSGCLLDDLVEYVYSGRNCRLMLIGDRAQLPPVGEAESPALSAGVMEGYGLTVFEAELDEVMRQGNGSGILFNATVIRRMITHDELTGLPMIAFKGFADICIVNGDELIEALASSYSRAGTDETIVITRSNKRAVVYNRGIRAMVLGREEELTTGDMVMVVKNNYHWTENERRAEAAAAGTEAAGGKDSDDGGDDAEAVPAFLANGDRAVVRRVRRCRELYGFRFADVTFSLPDYDDYELTATTLLDTLASEAPALTREQNEQLFNAVMDDYADVPLKADRIRKLKQDPYFNALQVKHAYAVTCHKAQGGQWAHVYVDQGYMTDDMLTPAYLHWLYTAFTRATEKLMLVNWPATQNADAQ</sequence>
<dbReference type="Proteomes" id="UP000764045">
    <property type="component" value="Unassembled WGS sequence"/>
</dbReference>
<proteinExistence type="predicted"/>
<dbReference type="SUPFAM" id="SSF52540">
    <property type="entry name" value="P-loop containing nucleoside triphosphate hydrolases"/>
    <property type="match status" value="2"/>
</dbReference>
<dbReference type="Gene3D" id="3.40.50.300">
    <property type="entry name" value="P-loop containing nucleotide triphosphate hydrolases"/>
    <property type="match status" value="2"/>
</dbReference>
<keyword evidence="6" id="KW-1185">Reference proteome</keyword>
<dbReference type="PANTHER" id="PTHR43788:SF6">
    <property type="entry name" value="DNA HELICASE B"/>
    <property type="match status" value="1"/>
</dbReference>
<dbReference type="PANTHER" id="PTHR43788">
    <property type="entry name" value="DNA2/NAM7 HELICASE FAMILY MEMBER"/>
    <property type="match status" value="1"/>
</dbReference>